<dbReference type="CDD" id="cd05476">
    <property type="entry name" value="pepsin_A_like_plant"/>
    <property type="match status" value="1"/>
</dbReference>
<dbReference type="InterPro" id="IPR033121">
    <property type="entry name" value="PEPTIDASE_A1"/>
</dbReference>
<keyword evidence="4" id="KW-0645">Protease</keyword>
<dbReference type="InterPro" id="IPR034161">
    <property type="entry name" value="Pepsin-like_plant"/>
</dbReference>
<evidence type="ECO:0000259" key="10">
    <source>
        <dbReference type="PROSITE" id="PS51767"/>
    </source>
</evidence>
<evidence type="ECO:0000256" key="1">
    <source>
        <dbReference type="ARBA" id="ARBA00004613"/>
    </source>
</evidence>
<dbReference type="SUPFAM" id="SSF50630">
    <property type="entry name" value="Acid proteases"/>
    <property type="match status" value="1"/>
</dbReference>
<dbReference type="PANTHER" id="PTHR47967">
    <property type="entry name" value="OS07G0603500 PROTEIN-RELATED"/>
    <property type="match status" value="1"/>
</dbReference>
<feature type="domain" description="Peptidase A1" evidence="10">
    <location>
        <begin position="103"/>
        <end position="453"/>
    </location>
</feature>
<dbReference type="EMBL" id="CAJGYO010000006">
    <property type="protein sequence ID" value="CAD6240053.1"/>
    <property type="molecule type" value="Genomic_DNA"/>
</dbReference>
<dbReference type="PROSITE" id="PS51767">
    <property type="entry name" value="PEPTIDASE_A1"/>
    <property type="match status" value="1"/>
</dbReference>
<organism evidence="11 12">
    <name type="scientific">Miscanthus lutarioriparius</name>
    <dbReference type="NCBI Taxonomy" id="422564"/>
    <lineage>
        <taxon>Eukaryota</taxon>
        <taxon>Viridiplantae</taxon>
        <taxon>Streptophyta</taxon>
        <taxon>Embryophyta</taxon>
        <taxon>Tracheophyta</taxon>
        <taxon>Spermatophyta</taxon>
        <taxon>Magnoliopsida</taxon>
        <taxon>Liliopsida</taxon>
        <taxon>Poales</taxon>
        <taxon>Poaceae</taxon>
        <taxon>PACMAD clade</taxon>
        <taxon>Panicoideae</taxon>
        <taxon>Andropogonodae</taxon>
        <taxon>Andropogoneae</taxon>
        <taxon>Saccharinae</taxon>
        <taxon>Miscanthus</taxon>
    </lineage>
</organism>
<dbReference type="PRINTS" id="PR00792">
    <property type="entry name" value="PEPSIN"/>
</dbReference>
<comment type="subcellular location">
    <subcellularLocation>
        <location evidence="1">Secreted</location>
    </subcellularLocation>
</comment>
<reference evidence="11" key="1">
    <citation type="submission" date="2020-10" db="EMBL/GenBank/DDBJ databases">
        <authorList>
            <person name="Han B."/>
            <person name="Lu T."/>
            <person name="Zhao Q."/>
            <person name="Huang X."/>
            <person name="Zhao Y."/>
        </authorList>
    </citation>
    <scope>NUCLEOTIDE SEQUENCE</scope>
</reference>
<dbReference type="GO" id="GO:0006508">
    <property type="term" value="P:proteolysis"/>
    <property type="evidence" value="ECO:0007669"/>
    <property type="project" value="UniProtKB-KW"/>
</dbReference>
<dbReference type="Proteomes" id="UP000604825">
    <property type="component" value="Unassembled WGS sequence"/>
</dbReference>
<protein>
    <recommendedName>
        <fullName evidence="10">Peptidase A1 domain-containing protein</fullName>
    </recommendedName>
</protein>
<dbReference type="PANTHER" id="PTHR47967:SF128">
    <property type="entry name" value="ASPARTIC PROTEINASE CDR1-LIKE"/>
    <property type="match status" value="1"/>
</dbReference>
<evidence type="ECO:0000256" key="7">
    <source>
        <dbReference type="ARBA" id="ARBA00023180"/>
    </source>
</evidence>
<feature type="signal peptide" evidence="9">
    <location>
        <begin position="1"/>
        <end position="22"/>
    </location>
</feature>
<dbReference type="InterPro" id="IPR051708">
    <property type="entry name" value="Plant_Aspart_Prot_A1"/>
</dbReference>
<proteinExistence type="inferred from homology"/>
<keyword evidence="12" id="KW-1185">Reference proteome</keyword>
<dbReference type="Gene3D" id="2.40.70.10">
    <property type="entry name" value="Acid Proteases"/>
    <property type="match status" value="2"/>
</dbReference>
<evidence type="ECO:0000256" key="6">
    <source>
        <dbReference type="ARBA" id="ARBA00022801"/>
    </source>
</evidence>
<name>A0A811PD23_9POAL</name>
<dbReference type="FunFam" id="2.40.70.10:FF:000050">
    <property type="entry name" value="Aspartic proteinase CDR1"/>
    <property type="match status" value="1"/>
</dbReference>
<keyword evidence="5" id="KW-0064">Aspartyl protease</keyword>
<gene>
    <name evidence="11" type="ORF">NCGR_LOCUS26788</name>
</gene>
<dbReference type="InterPro" id="IPR032861">
    <property type="entry name" value="TAXi_N"/>
</dbReference>
<evidence type="ECO:0000256" key="2">
    <source>
        <dbReference type="ARBA" id="ARBA00007447"/>
    </source>
</evidence>
<dbReference type="Pfam" id="PF14543">
    <property type="entry name" value="TAXi_N"/>
    <property type="match status" value="1"/>
</dbReference>
<comment type="similarity">
    <text evidence="2">Belongs to the peptidase A1 family.</text>
</comment>
<evidence type="ECO:0000256" key="9">
    <source>
        <dbReference type="SAM" id="SignalP"/>
    </source>
</evidence>
<feature type="active site" evidence="8">
    <location>
        <position position="333"/>
    </location>
</feature>
<feature type="chain" id="PRO_5032375859" description="Peptidase A1 domain-containing protein" evidence="9">
    <location>
        <begin position="23"/>
        <end position="464"/>
    </location>
</feature>
<evidence type="ECO:0000313" key="12">
    <source>
        <dbReference type="Proteomes" id="UP000604825"/>
    </source>
</evidence>
<evidence type="ECO:0000256" key="4">
    <source>
        <dbReference type="ARBA" id="ARBA00022670"/>
    </source>
</evidence>
<sequence>MEATTMLLLFALLLAGQRRCTCTASVAAGEGGFSVDFIHRDSARSPFRHPALSPHARALAAARRSLQGEVLGRSYSGASPAAVPVSAADGGVESKIITRSFEYLMYVNVGTPPTQLLAIADTGSDLVWVNCSSNGSGSGGGGDGPADADAGGNVVFQPSRSSTYSQVSCQSNACQALSQASCDADSECQYQYPYGDGSRTIGVLSTETFSFVDGGGKGQVRVPRVNFGCSTDSAGTFRSDGLVGLGAGPVSLVSQLGAATHIARRFSYCLIPSYDANSSSTLNFGSRAVVSEPGAASTPLVPSDVDSYYTVALESVAVGGQEVATHDSRIIVDSGTTLTFLDPGLLEPLVTELERRIKLQRVQPPEQLLQLCYDVQGKSQTEDFGIPDVTLRFGGGAAVTLRPQNTFSLLQEGTLCLVLVPVSESQPVSILGNIAQQNFHVGYDLDARTVTFAAADCTRSSGSS</sequence>
<dbReference type="InterPro" id="IPR032799">
    <property type="entry name" value="TAXi_C"/>
</dbReference>
<comment type="caution">
    <text evidence="11">The sequence shown here is derived from an EMBL/GenBank/DDBJ whole genome shotgun (WGS) entry which is preliminary data.</text>
</comment>
<keyword evidence="9" id="KW-0732">Signal</keyword>
<feature type="active site" evidence="8">
    <location>
        <position position="121"/>
    </location>
</feature>
<dbReference type="GO" id="GO:0004190">
    <property type="term" value="F:aspartic-type endopeptidase activity"/>
    <property type="evidence" value="ECO:0007669"/>
    <property type="project" value="UniProtKB-KW"/>
</dbReference>
<dbReference type="OrthoDB" id="775830at2759"/>
<evidence type="ECO:0000313" key="11">
    <source>
        <dbReference type="EMBL" id="CAD6240053.1"/>
    </source>
</evidence>
<dbReference type="GO" id="GO:0005576">
    <property type="term" value="C:extracellular region"/>
    <property type="evidence" value="ECO:0007669"/>
    <property type="project" value="UniProtKB-SubCell"/>
</dbReference>
<keyword evidence="6" id="KW-0378">Hydrolase</keyword>
<dbReference type="Pfam" id="PF14541">
    <property type="entry name" value="TAXi_C"/>
    <property type="match status" value="1"/>
</dbReference>
<evidence type="ECO:0000256" key="8">
    <source>
        <dbReference type="PIRSR" id="PIRSR601461-1"/>
    </source>
</evidence>
<dbReference type="InterPro" id="IPR001461">
    <property type="entry name" value="Aspartic_peptidase_A1"/>
</dbReference>
<keyword evidence="3" id="KW-0964">Secreted</keyword>
<keyword evidence="7" id="KW-0325">Glycoprotein</keyword>
<dbReference type="InterPro" id="IPR021109">
    <property type="entry name" value="Peptidase_aspartic_dom_sf"/>
</dbReference>
<evidence type="ECO:0000256" key="5">
    <source>
        <dbReference type="ARBA" id="ARBA00022750"/>
    </source>
</evidence>
<dbReference type="AlphaFoldDB" id="A0A811PD23"/>
<accession>A0A811PD23</accession>
<evidence type="ECO:0000256" key="3">
    <source>
        <dbReference type="ARBA" id="ARBA00022525"/>
    </source>
</evidence>